<evidence type="ECO:0000313" key="1">
    <source>
        <dbReference type="EMBL" id="OMO67090.1"/>
    </source>
</evidence>
<reference evidence="2" key="1">
    <citation type="submission" date="2013-09" db="EMBL/GenBank/DDBJ databases">
        <title>Corchorus olitorius genome sequencing.</title>
        <authorList>
            <person name="Alam M."/>
            <person name="Haque M.S."/>
            <person name="Islam M.S."/>
            <person name="Emdad E.M."/>
            <person name="Islam M.M."/>
            <person name="Ahmed B."/>
            <person name="Halim A."/>
            <person name="Hossen Q.M.M."/>
            <person name="Hossain M.Z."/>
            <person name="Ahmed R."/>
            <person name="Khan M.M."/>
            <person name="Islam R."/>
            <person name="Rashid M.M."/>
            <person name="Khan S.A."/>
            <person name="Rahman M.S."/>
            <person name="Alam M."/>
            <person name="Yahiya A.S."/>
            <person name="Khan M.S."/>
            <person name="Azam M.S."/>
            <person name="Haque T."/>
            <person name="Lashkar M.Z.H."/>
            <person name="Akhand A.I."/>
            <person name="Morshed G."/>
            <person name="Roy S."/>
            <person name="Uddin K.S."/>
            <person name="Rabeya T."/>
            <person name="Hossain A.S."/>
            <person name="Chowdhury A."/>
            <person name="Snigdha A.R."/>
            <person name="Mortoza M.S."/>
            <person name="Matin S.A."/>
            <person name="Hoque S.M.E."/>
            <person name="Islam M.K."/>
            <person name="Roy D.K."/>
            <person name="Haider R."/>
            <person name="Moosa M.M."/>
            <person name="Elias S.M."/>
            <person name="Hasan A.M."/>
            <person name="Jahan S."/>
            <person name="Shafiuddin M."/>
            <person name="Mahmood N."/>
            <person name="Shommy N.S."/>
        </authorList>
    </citation>
    <scope>NUCLEOTIDE SEQUENCE [LARGE SCALE GENOMIC DNA]</scope>
    <source>
        <strain evidence="2">cv. O-4</strain>
    </source>
</reference>
<dbReference type="EMBL" id="AWUE01020678">
    <property type="protein sequence ID" value="OMO67090.1"/>
    <property type="molecule type" value="Genomic_DNA"/>
</dbReference>
<dbReference type="STRING" id="93759.A0A1R3H9V5"/>
<proteinExistence type="predicted"/>
<feature type="non-terminal residue" evidence="1">
    <location>
        <position position="70"/>
    </location>
</feature>
<keyword evidence="2" id="KW-1185">Reference proteome</keyword>
<gene>
    <name evidence="1" type="ORF">COLO4_30228</name>
</gene>
<organism evidence="1 2">
    <name type="scientific">Corchorus olitorius</name>
    <dbReference type="NCBI Taxonomy" id="93759"/>
    <lineage>
        <taxon>Eukaryota</taxon>
        <taxon>Viridiplantae</taxon>
        <taxon>Streptophyta</taxon>
        <taxon>Embryophyta</taxon>
        <taxon>Tracheophyta</taxon>
        <taxon>Spermatophyta</taxon>
        <taxon>Magnoliopsida</taxon>
        <taxon>eudicotyledons</taxon>
        <taxon>Gunneridae</taxon>
        <taxon>Pentapetalae</taxon>
        <taxon>rosids</taxon>
        <taxon>malvids</taxon>
        <taxon>Malvales</taxon>
        <taxon>Malvaceae</taxon>
        <taxon>Grewioideae</taxon>
        <taxon>Apeibeae</taxon>
        <taxon>Corchorus</taxon>
    </lineage>
</organism>
<accession>A0A1R3H9V5</accession>
<dbReference type="AlphaFoldDB" id="A0A1R3H9V5"/>
<protein>
    <submittedName>
        <fullName evidence="1">Serine/threonine-protein kinase ATM</fullName>
    </submittedName>
</protein>
<dbReference type="GO" id="GO:0016301">
    <property type="term" value="F:kinase activity"/>
    <property type="evidence" value="ECO:0007669"/>
    <property type="project" value="UniProtKB-KW"/>
</dbReference>
<dbReference type="OrthoDB" id="1426094at2759"/>
<keyword evidence="1" id="KW-0418">Kinase</keyword>
<name>A0A1R3H9V5_9ROSI</name>
<sequence>MDCVLSTPCSFYFVSLLKESSLLNDRMVLLLPAAVYALCAGSEPFTQYYKEILPLNSFVDATEVADDWIK</sequence>
<evidence type="ECO:0000313" key="2">
    <source>
        <dbReference type="Proteomes" id="UP000187203"/>
    </source>
</evidence>
<dbReference type="Proteomes" id="UP000187203">
    <property type="component" value="Unassembled WGS sequence"/>
</dbReference>
<keyword evidence="1" id="KW-0808">Transferase</keyword>
<comment type="caution">
    <text evidence="1">The sequence shown here is derived from an EMBL/GenBank/DDBJ whole genome shotgun (WGS) entry which is preliminary data.</text>
</comment>